<dbReference type="PROSITE" id="PS00041">
    <property type="entry name" value="HTH_ARAC_FAMILY_1"/>
    <property type="match status" value="1"/>
</dbReference>
<sequence length="1361" mass="153588">MRESGWLGGFGLIASLLVLWHGAGLLASAQQAALPAPELLTDRQGLPQAFVPDIVQDRQGFIWAATRDGLCRYDGNRFKVFQPTAGGRPSLSSAGVSRLTLDYRGQIWITSEFGDLDRFDPRSEHFSNVSQWPAYRKAMGQQKLTSFCIDHQEQLWLVTAISNRLLRLDLKTGQITRFYLPNQSTGAIFDITESADGRIWLATSQGFLYFDRKIHQFRPYKLPGSEVARSAENHGFNQPIYRLFAASSRHILLAGPRQLIWLHPRTGAVQTYPLPDGTPDWVQANFTQDRTGRIYFVFGNALARLTFPKGVEIVTRQQASDYKNWGTRLWVDRSDVLWEGTRGGGIRKYDLRAMPFQTQAYQRSFHDDILGESGLAIPAGERPLTIRKSSYDFRYTVGNKGDFWYNTGSSQIQRVDLKTKRVEHRPLPQPFENREFGDKPCPLATDPHGQIWAIHDSVAWFYEERQHRWQTGPYRIPAAQIGVVLVFTIDEEAFWLATDQKGLWRLDRKSGQLQQYANQPQDPQSLSNNALFCLSQDPKVPHRLWLGTFGGGLCAFDKRTGRFRRFTDRDGLPNNVIYSVIPDRHGSLWMGTNKGICQLDLRTFKTRTFTRDDGLLADEFNRFHWLYLPGAVSLGNAIPVAQAAPSGERIVMGGLEGITSFDPIRLTEDAYEPTVELTSLLVNNQPVDSLPTKWSDANGEYVSIPAAQELALAHDQNYLTAEFAVMQFNRPTKNTYRYRLEGLDDQWTATKRPIAVYTALPPGHYILWLNASNTSGHWSRYMRKLTVIIHPPFWSTWWAYLLYALGAIGLGLVGVRVYANRVRLKQSLALQQREIALGQQEARQLRDINQMKSNFFANITHEFRTPLTLILGPTEQMVSENPEPKNYRRLTTIEQNAHQLLRLINQLLDLSKLEASVMPVHESPGALSESIAYWLQPLAEQATSQGLTLTFTSGVEGTHWFDAEKLERIVSNLTANALKFTTAGSIHLSLMPAPEGIRLTISDTGSGISPEQLPHIFDRFYQVKPSASEKGTPSKLRQGTGIGLALVKDLVNLQGGRISVTSVVNQGTTFVVDLPFRRVAESASAGEVANLNGIHEEQWGKADDEAASADRPRILIVEDNDELALFLLDSLPPTYRLRRAVDGRDGLEQAQEYQPDLIISDVLMPRMDGFALCGHLKTDLRTSHIPVILLTAKTSTENRLEGLSQGADDYLTKPFQVRELHLRVRNQLDSKRRQRDWVRTSLTQPGTNATPSVSPPIDPFLDQLYALIESHLDDPMFNVESLVTALGMSRSSLFRKVKSLADLSVNELVRNYRLKRAAQLLREGHAITETAYRVGFDSPSYFSKCFRELYQLTPREFIAQG</sequence>
<dbReference type="PROSITE" id="PS50110">
    <property type="entry name" value="RESPONSE_REGULATORY"/>
    <property type="match status" value="1"/>
</dbReference>
<proteinExistence type="predicted"/>
<dbReference type="InterPro" id="IPR018060">
    <property type="entry name" value="HTH_AraC"/>
</dbReference>
<dbReference type="PROSITE" id="PS50109">
    <property type="entry name" value="HIS_KIN"/>
    <property type="match status" value="1"/>
</dbReference>
<dbReference type="EMBL" id="RQJO01000016">
    <property type="protein sequence ID" value="RRA98128.1"/>
    <property type="molecule type" value="Genomic_DNA"/>
</dbReference>
<dbReference type="Pfam" id="PF12833">
    <property type="entry name" value="HTH_18"/>
    <property type="match status" value="1"/>
</dbReference>
<dbReference type="InterPro" id="IPR003594">
    <property type="entry name" value="HATPase_dom"/>
</dbReference>
<dbReference type="InterPro" id="IPR011110">
    <property type="entry name" value="Reg_prop"/>
</dbReference>
<keyword evidence="6" id="KW-0804">Transcription</keyword>
<dbReference type="PROSITE" id="PS01124">
    <property type="entry name" value="HTH_ARAC_FAMILY_2"/>
    <property type="match status" value="1"/>
</dbReference>
<organism evidence="11 12">
    <name type="scientific">Larkinella rosea</name>
    <dbReference type="NCBI Taxonomy" id="2025312"/>
    <lineage>
        <taxon>Bacteria</taxon>
        <taxon>Pseudomonadati</taxon>
        <taxon>Bacteroidota</taxon>
        <taxon>Cytophagia</taxon>
        <taxon>Cytophagales</taxon>
        <taxon>Spirosomataceae</taxon>
        <taxon>Larkinella</taxon>
    </lineage>
</organism>
<keyword evidence="5" id="KW-0238">DNA-binding</keyword>
<keyword evidence="3 7" id="KW-0597">Phosphoprotein</keyword>
<dbReference type="FunFam" id="1.10.287.130:FF:000045">
    <property type="entry name" value="Two-component system sensor histidine kinase/response regulator"/>
    <property type="match status" value="1"/>
</dbReference>
<dbReference type="InterPro" id="IPR003661">
    <property type="entry name" value="HisK_dim/P_dom"/>
</dbReference>
<dbReference type="Pfam" id="PF02518">
    <property type="entry name" value="HATPase_c"/>
    <property type="match status" value="1"/>
</dbReference>
<dbReference type="Gene3D" id="3.30.565.10">
    <property type="entry name" value="Histidine kinase-like ATPase, C-terminal domain"/>
    <property type="match status" value="1"/>
</dbReference>
<dbReference type="SUPFAM" id="SSF47384">
    <property type="entry name" value="Homodimeric domain of signal transducing histidine kinase"/>
    <property type="match status" value="1"/>
</dbReference>
<evidence type="ECO:0000313" key="11">
    <source>
        <dbReference type="EMBL" id="RRA98128.1"/>
    </source>
</evidence>
<name>A0A3P1BAQ1_9BACT</name>
<dbReference type="Pfam" id="PF00512">
    <property type="entry name" value="HisKA"/>
    <property type="match status" value="1"/>
</dbReference>
<dbReference type="Pfam" id="PF07494">
    <property type="entry name" value="Reg_prop"/>
    <property type="match status" value="1"/>
</dbReference>
<dbReference type="Gene3D" id="2.130.10.10">
    <property type="entry name" value="YVTN repeat-like/Quinoprotein amine dehydrogenase"/>
    <property type="match status" value="2"/>
</dbReference>
<gene>
    <name evidence="11" type="ORF">EHT25_31160</name>
</gene>
<dbReference type="GO" id="GO:0003700">
    <property type="term" value="F:DNA-binding transcription factor activity"/>
    <property type="evidence" value="ECO:0007669"/>
    <property type="project" value="InterPro"/>
</dbReference>
<dbReference type="InterPro" id="IPR005467">
    <property type="entry name" value="His_kinase_dom"/>
</dbReference>
<dbReference type="SUPFAM" id="SSF55874">
    <property type="entry name" value="ATPase domain of HSP90 chaperone/DNA topoisomerase II/histidine kinase"/>
    <property type="match status" value="1"/>
</dbReference>
<evidence type="ECO:0000259" key="10">
    <source>
        <dbReference type="PROSITE" id="PS50110"/>
    </source>
</evidence>
<dbReference type="Pfam" id="PF00072">
    <property type="entry name" value="Response_reg"/>
    <property type="match status" value="1"/>
</dbReference>
<dbReference type="Gene3D" id="1.10.287.130">
    <property type="match status" value="1"/>
</dbReference>
<feature type="modified residue" description="4-aspartylphosphate" evidence="7">
    <location>
        <position position="1161"/>
    </location>
</feature>
<evidence type="ECO:0000256" key="6">
    <source>
        <dbReference type="ARBA" id="ARBA00023163"/>
    </source>
</evidence>
<dbReference type="SMART" id="SM00448">
    <property type="entry name" value="REC"/>
    <property type="match status" value="1"/>
</dbReference>
<dbReference type="RefSeq" id="WP_124879368.1">
    <property type="nucleotide sequence ID" value="NZ_RQJO01000016.1"/>
</dbReference>
<dbReference type="SUPFAM" id="SSF52172">
    <property type="entry name" value="CheY-like"/>
    <property type="match status" value="1"/>
</dbReference>
<dbReference type="PRINTS" id="PR00344">
    <property type="entry name" value="BCTRLSENSOR"/>
</dbReference>
<dbReference type="Pfam" id="PF07495">
    <property type="entry name" value="Y_Y_Y"/>
    <property type="match status" value="1"/>
</dbReference>
<evidence type="ECO:0000256" key="1">
    <source>
        <dbReference type="ARBA" id="ARBA00000085"/>
    </source>
</evidence>
<reference evidence="11 12" key="1">
    <citation type="submission" date="2018-11" db="EMBL/GenBank/DDBJ databases">
        <authorList>
            <person name="Zhou Z."/>
            <person name="Wang G."/>
        </authorList>
    </citation>
    <scope>NUCLEOTIDE SEQUENCE [LARGE SCALE GENOMIC DNA]</scope>
    <source>
        <strain evidence="11 12">KCTC52004</strain>
    </source>
</reference>
<evidence type="ECO:0000256" key="7">
    <source>
        <dbReference type="PROSITE-ProRule" id="PRU00169"/>
    </source>
</evidence>
<dbReference type="OrthoDB" id="9797097at2"/>
<dbReference type="GO" id="GO:0000155">
    <property type="term" value="F:phosphorelay sensor kinase activity"/>
    <property type="evidence" value="ECO:0007669"/>
    <property type="project" value="InterPro"/>
</dbReference>
<dbReference type="InterPro" id="IPR009057">
    <property type="entry name" value="Homeodomain-like_sf"/>
</dbReference>
<dbReference type="InterPro" id="IPR013783">
    <property type="entry name" value="Ig-like_fold"/>
</dbReference>
<dbReference type="InterPro" id="IPR004358">
    <property type="entry name" value="Sig_transdc_His_kin-like_C"/>
</dbReference>
<evidence type="ECO:0000259" key="9">
    <source>
        <dbReference type="PROSITE" id="PS50109"/>
    </source>
</evidence>
<dbReference type="SMART" id="SM00342">
    <property type="entry name" value="HTH_ARAC"/>
    <property type="match status" value="1"/>
</dbReference>
<accession>A0A3P1BAQ1</accession>
<comment type="caution">
    <text evidence="11">The sequence shown here is derived from an EMBL/GenBank/DDBJ whole genome shotgun (WGS) entry which is preliminary data.</text>
</comment>
<protein>
    <recommendedName>
        <fullName evidence="2">histidine kinase</fullName>
        <ecNumber evidence="2">2.7.13.3</ecNumber>
    </recommendedName>
</protein>
<dbReference type="InterPro" id="IPR011006">
    <property type="entry name" value="CheY-like_superfamily"/>
</dbReference>
<dbReference type="InterPro" id="IPR011123">
    <property type="entry name" value="Y_Y_Y"/>
</dbReference>
<feature type="domain" description="HTH araC/xylS-type" evidence="8">
    <location>
        <begin position="1262"/>
        <end position="1360"/>
    </location>
</feature>
<dbReference type="InterPro" id="IPR036890">
    <property type="entry name" value="HATPase_C_sf"/>
</dbReference>
<evidence type="ECO:0000313" key="12">
    <source>
        <dbReference type="Proteomes" id="UP000271925"/>
    </source>
</evidence>
<dbReference type="Gene3D" id="3.40.50.2300">
    <property type="match status" value="1"/>
</dbReference>
<dbReference type="SUPFAM" id="SSF46689">
    <property type="entry name" value="Homeodomain-like"/>
    <property type="match status" value="1"/>
</dbReference>
<dbReference type="InterPro" id="IPR018062">
    <property type="entry name" value="HTH_AraC-typ_CS"/>
</dbReference>
<evidence type="ECO:0000256" key="3">
    <source>
        <dbReference type="ARBA" id="ARBA00022553"/>
    </source>
</evidence>
<keyword evidence="12" id="KW-1185">Reference proteome</keyword>
<dbReference type="EC" id="2.7.13.3" evidence="2"/>
<dbReference type="InterPro" id="IPR001789">
    <property type="entry name" value="Sig_transdc_resp-reg_receiver"/>
</dbReference>
<evidence type="ECO:0000256" key="4">
    <source>
        <dbReference type="ARBA" id="ARBA00023015"/>
    </source>
</evidence>
<dbReference type="Proteomes" id="UP000271925">
    <property type="component" value="Unassembled WGS sequence"/>
</dbReference>
<dbReference type="SUPFAM" id="SSF63829">
    <property type="entry name" value="Calcium-dependent phosphotriesterase"/>
    <property type="match status" value="2"/>
</dbReference>
<dbReference type="SUPFAM" id="SSF50998">
    <property type="entry name" value="Quinoprotein alcohol dehydrogenase-like"/>
    <property type="match status" value="1"/>
</dbReference>
<dbReference type="InterPro" id="IPR011047">
    <property type="entry name" value="Quinoprotein_ADH-like_sf"/>
</dbReference>
<evidence type="ECO:0000259" key="8">
    <source>
        <dbReference type="PROSITE" id="PS01124"/>
    </source>
</evidence>
<dbReference type="SMART" id="SM00388">
    <property type="entry name" value="HisKA"/>
    <property type="match status" value="1"/>
</dbReference>
<dbReference type="PANTHER" id="PTHR43547">
    <property type="entry name" value="TWO-COMPONENT HISTIDINE KINASE"/>
    <property type="match status" value="1"/>
</dbReference>
<feature type="domain" description="Histidine kinase" evidence="9">
    <location>
        <begin position="858"/>
        <end position="1078"/>
    </location>
</feature>
<feature type="domain" description="Response regulatory" evidence="10">
    <location>
        <begin position="1113"/>
        <end position="1228"/>
    </location>
</feature>
<dbReference type="Gene3D" id="1.10.10.60">
    <property type="entry name" value="Homeodomain-like"/>
    <property type="match status" value="1"/>
</dbReference>
<keyword evidence="4" id="KW-0805">Transcription regulation</keyword>
<dbReference type="SMART" id="SM00387">
    <property type="entry name" value="HATPase_c"/>
    <property type="match status" value="1"/>
</dbReference>
<dbReference type="Gene3D" id="2.60.40.10">
    <property type="entry name" value="Immunoglobulins"/>
    <property type="match status" value="1"/>
</dbReference>
<dbReference type="InterPro" id="IPR036097">
    <property type="entry name" value="HisK_dim/P_sf"/>
</dbReference>
<evidence type="ECO:0000256" key="2">
    <source>
        <dbReference type="ARBA" id="ARBA00012438"/>
    </source>
</evidence>
<comment type="catalytic activity">
    <reaction evidence="1">
        <text>ATP + protein L-histidine = ADP + protein N-phospho-L-histidine.</text>
        <dbReference type="EC" id="2.7.13.3"/>
    </reaction>
</comment>
<evidence type="ECO:0000256" key="5">
    <source>
        <dbReference type="ARBA" id="ARBA00023125"/>
    </source>
</evidence>
<dbReference type="PANTHER" id="PTHR43547:SF2">
    <property type="entry name" value="HYBRID SIGNAL TRANSDUCTION HISTIDINE KINASE C"/>
    <property type="match status" value="1"/>
</dbReference>
<dbReference type="CDD" id="cd00082">
    <property type="entry name" value="HisKA"/>
    <property type="match status" value="1"/>
</dbReference>
<dbReference type="InterPro" id="IPR015943">
    <property type="entry name" value="WD40/YVTN_repeat-like_dom_sf"/>
</dbReference>
<dbReference type="GO" id="GO:0043565">
    <property type="term" value="F:sequence-specific DNA binding"/>
    <property type="evidence" value="ECO:0007669"/>
    <property type="project" value="InterPro"/>
</dbReference>